<proteinExistence type="predicted"/>
<comment type="caution">
    <text evidence="2">The sequence shown here is derived from an EMBL/GenBank/DDBJ whole genome shotgun (WGS) entry which is preliminary data.</text>
</comment>
<evidence type="ECO:0000313" key="2">
    <source>
        <dbReference type="EMBL" id="KAJ1974803.1"/>
    </source>
</evidence>
<accession>A0A9W8EB07</accession>
<dbReference type="GO" id="GO:0035303">
    <property type="term" value="P:regulation of dephosphorylation"/>
    <property type="evidence" value="ECO:0007669"/>
    <property type="project" value="TreeGrafter"/>
</dbReference>
<gene>
    <name evidence="2" type="primary">TAP42</name>
    <name evidence="2" type="ORF">H4R34_004583</name>
</gene>
<dbReference type="GO" id="GO:0005829">
    <property type="term" value="C:cytosol"/>
    <property type="evidence" value="ECO:0007669"/>
    <property type="project" value="TreeGrafter"/>
</dbReference>
<dbReference type="Pfam" id="PF04177">
    <property type="entry name" value="TAP42"/>
    <property type="match status" value="1"/>
</dbReference>
<dbReference type="GO" id="GO:0009966">
    <property type="term" value="P:regulation of signal transduction"/>
    <property type="evidence" value="ECO:0007669"/>
    <property type="project" value="InterPro"/>
</dbReference>
<evidence type="ECO:0000313" key="3">
    <source>
        <dbReference type="Proteomes" id="UP001151582"/>
    </source>
</evidence>
<dbReference type="Gene3D" id="1.25.40.540">
    <property type="entry name" value="TAP42-like family"/>
    <property type="match status" value="1"/>
</dbReference>
<dbReference type="Proteomes" id="UP001151582">
    <property type="component" value="Unassembled WGS sequence"/>
</dbReference>
<dbReference type="PANTHER" id="PTHR10933:SF9">
    <property type="entry name" value="IMMUNOGLOBULIN-BINDING PROTEIN 1"/>
    <property type="match status" value="1"/>
</dbReference>
<evidence type="ECO:0000256" key="1">
    <source>
        <dbReference type="SAM" id="MobiDB-lite"/>
    </source>
</evidence>
<dbReference type="PANTHER" id="PTHR10933">
    <property type="entry name" value="IMMUNOGLOBULIN-BINDING PROTEIN 1"/>
    <property type="match status" value="1"/>
</dbReference>
<dbReference type="InterPro" id="IPR038511">
    <property type="entry name" value="TAP42/TAP46-like_sf"/>
</dbReference>
<keyword evidence="3" id="KW-1185">Reference proteome</keyword>
<dbReference type="OrthoDB" id="10261753at2759"/>
<dbReference type="EMBL" id="JANBQB010000604">
    <property type="protein sequence ID" value="KAJ1974803.1"/>
    <property type="molecule type" value="Genomic_DNA"/>
</dbReference>
<feature type="compositionally biased region" description="Basic and acidic residues" evidence="1">
    <location>
        <begin position="311"/>
        <end position="326"/>
    </location>
</feature>
<organism evidence="2 3">
    <name type="scientific">Dimargaris verticillata</name>
    <dbReference type="NCBI Taxonomy" id="2761393"/>
    <lineage>
        <taxon>Eukaryota</taxon>
        <taxon>Fungi</taxon>
        <taxon>Fungi incertae sedis</taxon>
        <taxon>Zoopagomycota</taxon>
        <taxon>Kickxellomycotina</taxon>
        <taxon>Dimargaritomycetes</taxon>
        <taxon>Dimargaritales</taxon>
        <taxon>Dimargaritaceae</taxon>
        <taxon>Dimargaris</taxon>
    </lineage>
</organism>
<name>A0A9W8EB07_9FUNG</name>
<protein>
    <submittedName>
        <fullName evidence="2">Type 2A phosphatase-associated protein 42</fullName>
    </submittedName>
</protein>
<dbReference type="AlphaFoldDB" id="A0A9W8EB07"/>
<dbReference type="GO" id="GO:0051721">
    <property type="term" value="F:protein phosphatase 2A binding"/>
    <property type="evidence" value="ECO:0007669"/>
    <property type="project" value="TreeGrafter"/>
</dbReference>
<sequence length="336" mass="38418">MSTLALPSEGMSLGQLFQTGRQQAQEIQSSSLSFRDPDYQRMVEHLALFSANETIDDVTTAHLPYILVQAYLGQVVVRLAGQDRKSLLLRARAYYTHFYHLCDDYGLVADEDKAHFKAIEENISFNAARAREDNIARYKRQKETTQKLQTLEEKLTQAALNNQDPEDAQREHTLLLIDSHVQQCLQELQFIQDELKILAMRGAQPPTSATDVDHDRLDMDRDRGRLTERTGPLLSDKSQVRRPFVITNKREELRAGVFKPSWRLPTMSVDQYLELERERGGIIEGGGQGPSEDNGEREAQLDADEQAQDAETMKQRQWDDFKDDNPRGWGNRQGKG</sequence>
<dbReference type="InterPro" id="IPR007304">
    <property type="entry name" value="TAP46-like"/>
</dbReference>
<feature type="region of interest" description="Disordered" evidence="1">
    <location>
        <begin position="281"/>
        <end position="336"/>
    </location>
</feature>
<reference evidence="2" key="1">
    <citation type="submission" date="2022-07" db="EMBL/GenBank/DDBJ databases">
        <title>Phylogenomic reconstructions and comparative analyses of Kickxellomycotina fungi.</title>
        <authorList>
            <person name="Reynolds N.K."/>
            <person name="Stajich J.E."/>
            <person name="Barry K."/>
            <person name="Grigoriev I.V."/>
            <person name="Crous P."/>
            <person name="Smith M.E."/>
        </authorList>
    </citation>
    <scope>NUCLEOTIDE SEQUENCE</scope>
    <source>
        <strain evidence="2">RSA 567</strain>
    </source>
</reference>